<accession>A0A939G6A2</accession>
<dbReference type="SUPFAM" id="SSF158446">
    <property type="entry name" value="IVS-encoded protein-like"/>
    <property type="match status" value="1"/>
</dbReference>
<reference evidence="1 2" key="1">
    <citation type="submission" date="2021-03" db="EMBL/GenBank/DDBJ databases">
        <title>Fibrella sp. HMF5036 genome sequencing and assembly.</title>
        <authorList>
            <person name="Kang H."/>
            <person name="Kim H."/>
            <person name="Bae S."/>
            <person name="Joh K."/>
        </authorList>
    </citation>
    <scope>NUCLEOTIDE SEQUENCE [LARGE SCALE GENOMIC DNA]</scope>
    <source>
        <strain evidence="1 2">HMF5036</strain>
    </source>
</reference>
<dbReference type="CDD" id="cd16377">
    <property type="entry name" value="23S_rRNA_IVP_like"/>
    <property type="match status" value="1"/>
</dbReference>
<dbReference type="AlphaFoldDB" id="A0A939G6A2"/>
<protein>
    <submittedName>
        <fullName evidence="1">Four helix bundle protein</fullName>
    </submittedName>
</protein>
<dbReference type="NCBIfam" id="TIGR02436">
    <property type="entry name" value="four helix bundle protein"/>
    <property type="match status" value="1"/>
</dbReference>
<dbReference type="Gene3D" id="1.20.1440.60">
    <property type="entry name" value="23S rRNA-intervening sequence"/>
    <property type="match status" value="1"/>
</dbReference>
<comment type="caution">
    <text evidence="1">The sequence shown here is derived from an EMBL/GenBank/DDBJ whole genome shotgun (WGS) entry which is preliminary data.</text>
</comment>
<dbReference type="EMBL" id="JAFMYU010000004">
    <property type="protein sequence ID" value="MBO0930588.1"/>
    <property type="molecule type" value="Genomic_DNA"/>
</dbReference>
<name>A0A939G6A2_9BACT</name>
<proteinExistence type="predicted"/>
<evidence type="ECO:0000313" key="2">
    <source>
        <dbReference type="Proteomes" id="UP000664795"/>
    </source>
</evidence>
<gene>
    <name evidence="1" type="ORF">J2I48_06260</name>
</gene>
<dbReference type="PANTHER" id="PTHR38471:SF2">
    <property type="entry name" value="FOUR HELIX BUNDLE PROTEIN"/>
    <property type="match status" value="1"/>
</dbReference>
<dbReference type="Pfam" id="PF05635">
    <property type="entry name" value="23S_rRNA_IVP"/>
    <property type="match status" value="1"/>
</dbReference>
<evidence type="ECO:0000313" key="1">
    <source>
        <dbReference type="EMBL" id="MBO0930588.1"/>
    </source>
</evidence>
<dbReference type="Proteomes" id="UP000664795">
    <property type="component" value="Unassembled WGS sequence"/>
</dbReference>
<dbReference type="InterPro" id="IPR036583">
    <property type="entry name" value="23S_rRNA_IVS_sf"/>
</dbReference>
<dbReference type="PANTHER" id="PTHR38471">
    <property type="entry name" value="FOUR HELIX BUNDLE PROTEIN"/>
    <property type="match status" value="1"/>
</dbReference>
<sequence length="140" mass="16466">MMHNFKELRIWQQAMDIARFSYQITKEFPREEVFGLTSQMKISSVSIPSNIAEGCGRGTNAQLIHFLDISIGSSCELETQIILDKDFDFCSKEKFDQWTSQVNSFQRQTRVFRERLAKNNFEDVGKWMIDVGYWTLDYVK</sequence>
<dbReference type="InterPro" id="IPR012657">
    <property type="entry name" value="23S_rRNA-intervening_sequence"/>
</dbReference>
<organism evidence="1 2">
    <name type="scientific">Fibrella aquatilis</name>
    <dbReference type="NCBI Taxonomy" id="2817059"/>
    <lineage>
        <taxon>Bacteria</taxon>
        <taxon>Pseudomonadati</taxon>
        <taxon>Bacteroidota</taxon>
        <taxon>Cytophagia</taxon>
        <taxon>Cytophagales</taxon>
        <taxon>Spirosomataceae</taxon>
        <taxon>Fibrella</taxon>
    </lineage>
</organism>
<keyword evidence="2" id="KW-1185">Reference proteome</keyword>